<keyword evidence="1" id="KW-0862">Zinc</keyword>
<evidence type="ECO:0000256" key="2">
    <source>
        <dbReference type="SAM" id="MobiDB-lite"/>
    </source>
</evidence>
<sequence length="268" mass="29685">MHNLRPVLRIKIANVKASPCQTRQSLPDTSYEGQGEYGNEHDSNNSLLYPPPNEYNTDSGGQNHLPMFWLPVAIIACYGTAPMTNVPRHPLPSPSLENPTPTPSEQSQLPVLGPPATFDALCGTPPFAIDTWDHLLGPSLEGFLSTPYPEFTESGAGVLHTSEPYQPYQTVEPKWPLPVDDINLTLPKEQVTAVSGKLQPSPDSHGQFKQQGKKRQKNANGRYDCPACTKDYGGNNSLRAHIRKKHQEPQVDPHHMLANQRTDKTDKR</sequence>
<feature type="region of interest" description="Disordered" evidence="2">
    <location>
        <begin position="19"/>
        <end position="55"/>
    </location>
</feature>
<feature type="region of interest" description="Disordered" evidence="2">
    <location>
        <begin position="192"/>
        <end position="268"/>
    </location>
</feature>
<evidence type="ECO:0000313" key="5">
    <source>
        <dbReference type="Proteomes" id="UP000799757"/>
    </source>
</evidence>
<dbReference type="GO" id="GO:0008270">
    <property type="term" value="F:zinc ion binding"/>
    <property type="evidence" value="ECO:0007669"/>
    <property type="project" value="UniProtKB-KW"/>
</dbReference>
<dbReference type="AlphaFoldDB" id="A0A6A6XER8"/>
<dbReference type="PROSITE" id="PS00028">
    <property type="entry name" value="ZINC_FINGER_C2H2_1"/>
    <property type="match status" value="1"/>
</dbReference>
<feature type="compositionally biased region" description="Polar residues" evidence="2">
    <location>
        <begin position="95"/>
        <end position="109"/>
    </location>
</feature>
<keyword evidence="1" id="KW-0479">Metal-binding</keyword>
<feature type="domain" description="C2H2-type" evidence="3">
    <location>
        <begin position="223"/>
        <end position="251"/>
    </location>
</feature>
<gene>
    <name evidence="4" type="ORF">K505DRAFT_361107</name>
</gene>
<feature type="region of interest" description="Disordered" evidence="2">
    <location>
        <begin position="88"/>
        <end position="109"/>
    </location>
</feature>
<dbReference type="InterPro" id="IPR013087">
    <property type="entry name" value="Znf_C2H2_type"/>
</dbReference>
<dbReference type="EMBL" id="MU001892">
    <property type="protein sequence ID" value="KAF2794395.1"/>
    <property type="molecule type" value="Genomic_DNA"/>
</dbReference>
<feature type="compositionally biased region" description="Polar residues" evidence="2">
    <location>
        <begin position="19"/>
        <end position="32"/>
    </location>
</feature>
<name>A0A6A6XER8_9PLEO</name>
<organism evidence="4 5">
    <name type="scientific">Melanomma pulvis-pyrius CBS 109.77</name>
    <dbReference type="NCBI Taxonomy" id="1314802"/>
    <lineage>
        <taxon>Eukaryota</taxon>
        <taxon>Fungi</taxon>
        <taxon>Dikarya</taxon>
        <taxon>Ascomycota</taxon>
        <taxon>Pezizomycotina</taxon>
        <taxon>Dothideomycetes</taxon>
        <taxon>Pleosporomycetidae</taxon>
        <taxon>Pleosporales</taxon>
        <taxon>Melanommataceae</taxon>
        <taxon>Melanomma</taxon>
    </lineage>
</organism>
<feature type="compositionally biased region" description="Basic and acidic residues" evidence="2">
    <location>
        <begin position="247"/>
        <end position="268"/>
    </location>
</feature>
<evidence type="ECO:0000259" key="3">
    <source>
        <dbReference type="PROSITE" id="PS50157"/>
    </source>
</evidence>
<reference evidence="4" key="1">
    <citation type="journal article" date="2020" name="Stud. Mycol.">
        <title>101 Dothideomycetes genomes: a test case for predicting lifestyles and emergence of pathogens.</title>
        <authorList>
            <person name="Haridas S."/>
            <person name="Albert R."/>
            <person name="Binder M."/>
            <person name="Bloem J."/>
            <person name="Labutti K."/>
            <person name="Salamov A."/>
            <person name="Andreopoulos B."/>
            <person name="Baker S."/>
            <person name="Barry K."/>
            <person name="Bills G."/>
            <person name="Bluhm B."/>
            <person name="Cannon C."/>
            <person name="Castanera R."/>
            <person name="Culley D."/>
            <person name="Daum C."/>
            <person name="Ezra D."/>
            <person name="Gonzalez J."/>
            <person name="Henrissat B."/>
            <person name="Kuo A."/>
            <person name="Liang C."/>
            <person name="Lipzen A."/>
            <person name="Lutzoni F."/>
            <person name="Magnuson J."/>
            <person name="Mondo S."/>
            <person name="Nolan M."/>
            <person name="Ohm R."/>
            <person name="Pangilinan J."/>
            <person name="Park H.-J."/>
            <person name="Ramirez L."/>
            <person name="Alfaro M."/>
            <person name="Sun H."/>
            <person name="Tritt A."/>
            <person name="Yoshinaga Y."/>
            <person name="Zwiers L.-H."/>
            <person name="Turgeon B."/>
            <person name="Goodwin S."/>
            <person name="Spatafora J."/>
            <person name="Crous P."/>
            <person name="Grigoriev I."/>
        </authorList>
    </citation>
    <scope>NUCLEOTIDE SEQUENCE</scope>
    <source>
        <strain evidence="4">CBS 109.77</strain>
    </source>
</reference>
<dbReference type="Proteomes" id="UP000799757">
    <property type="component" value="Unassembled WGS sequence"/>
</dbReference>
<accession>A0A6A6XER8</accession>
<proteinExistence type="predicted"/>
<evidence type="ECO:0000256" key="1">
    <source>
        <dbReference type="PROSITE-ProRule" id="PRU00042"/>
    </source>
</evidence>
<protein>
    <recommendedName>
        <fullName evidence="3">C2H2-type domain-containing protein</fullName>
    </recommendedName>
</protein>
<keyword evidence="1" id="KW-0863">Zinc-finger</keyword>
<dbReference type="PROSITE" id="PS50157">
    <property type="entry name" value="ZINC_FINGER_C2H2_2"/>
    <property type="match status" value="1"/>
</dbReference>
<keyword evidence="5" id="KW-1185">Reference proteome</keyword>
<evidence type="ECO:0000313" key="4">
    <source>
        <dbReference type="EMBL" id="KAF2794395.1"/>
    </source>
</evidence>